<keyword evidence="10" id="KW-0472">Membrane</keyword>
<dbReference type="EC" id="2.4.-.-" evidence="17"/>
<comment type="catalytic activity">
    <reaction evidence="14">
        <text>[GlcNAc-(1-&gt;4)-Mur2Ac(oyl-L-Ala-gamma-D-Glu-L-Lys-D-Ala-D-Ala)](n)-di-trans,octa-cis-undecaprenyl diphosphate + beta-D-GlcNAc-(1-&gt;4)-Mur2Ac(oyl-L-Ala-gamma-D-Glu-L-Lys-D-Ala-D-Ala)-di-trans,octa-cis-undecaprenyl diphosphate = [GlcNAc-(1-&gt;4)-Mur2Ac(oyl-L-Ala-gamma-D-Glu-L-Lys-D-Ala-D-Ala)](n+1)-di-trans,octa-cis-undecaprenyl diphosphate + di-trans,octa-cis-undecaprenyl diphosphate + H(+)</text>
        <dbReference type="Rhea" id="RHEA:23708"/>
        <dbReference type="Rhea" id="RHEA-COMP:9602"/>
        <dbReference type="Rhea" id="RHEA-COMP:9603"/>
        <dbReference type="ChEBI" id="CHEBI:15378"/>
        <dbReference type="ChEBI" id="CHEBI:58405"/>
        <dbReference type="ChEBI" id="CHEBI:60033"/>
        <dbReference type="ChEBI" id="CHEBI:78435"/>
        <dbReference type="EC" id="2.4.99.28"/>
    </reaction>
</comment>
<comment type="caution">
    <text evidence="17">The sequence shown here is derived from an EMBL/GenBank/DDBJ whole genome shotgun (WGS) entry which is preliminary data.</text>
</comment>
<evidence type="ECO:0000256" key="13">
    <source>
        <dbReference type="ARBA" id="ARBA00034000"/>
    </source>
</evidence>
<sequence length="619" mass="69997">MRQFVGYFIILIAFPILFFVQKSIASEVNNSNSFKEYILDSIELSTPAFNVPIVLKDHNGIPFSEEYIEWREPLSLAEIPFFARQLFLVSEDNGFYEHKGYDVTAIARAFLANTKTDNLSQGGSTITQQLVRMRFLSTDKTYERKVTELFYAAELEKQSNKDEILEMYLNEMYFGNQVYGLGAAATFYFSRPLAELNEAEITFISAIPNNPSRYDPIKHFENTKGRQELLLDTLVRNQIMSADEANALKTIPIDLVVKNKLNEFPTYTTYILSELKQLIGNTDGFTKRIAEAKSKEEKIRIEGLLNDRLKTVLSSGISIETALNPIKQRKDEQTITRLLKPIGLQAGAAVIDNDTREIISLYGGKEYQKADFNRAYQAIRQPGSAIKPLLVYAPFFESSGPSYTENMTVSGGKLCIGTYCPINYDGYVYGDVTIKEAFRLSHNTPAVRIFERVGIEEAFSFLKPFEFQSITKADEVYPAALGGFTKGVTPMELADAYSSFIDGTYIPARGIRFVKDKDDRILYEWNEEKVEVWTPTTTAIIRDLLKDVVVNGTGRGISYSNPYTGAKTGTTNSDKDLWVAGMNDQYTTAVWMGYDQPQSMPGLSKQKIHLKIFSRLLRE</sequence>
<evidence type="ECO:0000256" key="9">
    <source>
        <dbReference type="ARBA" id="ARBA00022984"/>
    </source>
</evidence>
<dbReference type="GO" id="GO:0016757">
    <property type="term" value="F:glycosyltransferase activity"/>
    <property type="evidence" value="ECO:0007669"/>
    <property type="project" value="UniProtKB-KW"/>
</dbReference>
<reference evidence="18" key="1">
    <citation type="journal article" date="2019" name="Int. J. Syst. Evol. Microbiol.">
        <title>The Global Catalogue of Microorganisms (GCM) 10K type strain sequencing project: providing services to taxonomists for standard genome sequencing and annotation.</title>
        <authorList>
            <consortium name="The Broad Institute Genomics Platform"/>
            <consortium name="The Broad Institute Genome Sequencing Center for Infectious Disease"/>
            <person name="Wu L."/>
            <person name="Ma J."/>
        </authorList>
    </citation>
    <scope>NUCLEOTIDE SEQUENCE [LARGE SCALE GENOMIC DNA]</scope>
    <source>
        <strain evidence="18">CGMCC 4.7177</strain>
    </source>
</reference>
<dbReference type="InterPro" id="IPR023346">
    <property type="entry name" value="Lysozyme-like_dom_sf"/>
</dbReference>
<evidence type="ECO:0000256" key="10">
    <source>
        <dbReference type="ARBA" id="ARBA00023136"/>
    </source>
</evidence>
<dbReference type="EMBL" id="JBHUGI010000010">
    <property type="protein sequence ID" value="MFD1927564.1"/>
    <property type="molecule type" value="Genomic_DNA"/>
</dbReference>
<dbReference type="InterPro" id="IPR012338">
    <property type="entry name" value="Beta-lactam/transpept-like"/>
</dbReference>
<name>A0ABW4SE24_9BACL</name>
<evidence type="ECO:0000313" key="18">
    <source>
        <dbReference type="Proteomes" id="UP001597218"/>
    </source>
</evidence>
<keyword evidence="12" id="KW-0961">Cell wall biogenesis/degradation</keyword>
<evidence type="ECO:0000256" key="7">
    <source>
        <dbReference type="ARBA" id="ARBA00022801"/>
    </source>
</evidence>
<evidence type="ECO:0000256" key="1">
    <source>
        <dbReference type="ARBA" id="ARBA00004236"/>
    </source>
</evidence>
<evidence type="ECO:0000256" key="14">
    <source>
        <dbReference type="ARBA" id="ARBA00049902"/>
    </source>
</evidence>
<feature type="domain" description="Glycosyl transferase family 51" evidence="16">
    <location>
        <begin position="68"/>
        <end position="234"/>
    </location>
</feature>
<proteinExistence type="predicted"/>
<organism evidence="17 18">
    <name type="scientific">Sporosarcina siberiensis</name>
    <dbReference type="NCBI Taxonomy" id="1365606"/>
    <lineage>
        <taxon>Bacteria</taxon>
        <taxon>Bacillati</taxon>
        <taxon>Bacillota</taxon>
        <taxon>Bacilli</taxon>
        <taxon>Bacillales</taxon>
        <taxon>Caryophanaceae</taxon>
        <taxon>Sporosarcina</taxon>
    </lineage>
</organism>
<dbReference type="SUPFAM" id="SSF53955">
    <property type="entry name" value="Lysozyme-like"/>
    <property type="match status" value="1"/>
</dbReference>
<evidence type="ECO:0000259" key="16">
    <source>
        <dbReference type="Pfam" id="PF00912"/>
    </source>
</evidence>
<keyword evidence="4" id="KW-0645">Protease</keyword>
<keyword evidence="2" id="KW-1003">Cell membrane</keyword>
<keyword evidence="9" id="KW-0573">Peptidoglycan synthesis</keyword>
<dbReference type="Proteomes" id="UP001597218">
    <property type="component" value="Unassembled WGS sequence"/>
</dbReference>
<dbReference type="InterPro" id="IPR001460">
    <property type="entry name" value="PCN-bd_Tpept"/>
</dbReference>
<evidence type="ECO:0000256" key="5">
    <source>
        <dbReference type="ARBA" id="ARBA00022676"/>
    </source>
</evidence>
<keyword evidence="11" id="KW-0511">Multifunctional enzyme</keyword>
<evidence type="ECO:0000256" key="6">
    <source>
        <dbReference type="ARBA" id="ARBA00022679"/>
    </source>
</evidence>
<dbReference type="Gene3D" id="3.40.710.10">
    <property type="entry name" value="DD-peptidase/beta-lactamase superfamily"/>
    <property type="match status" value="1"/>
</dbReference>
<accession>A0ABW4SE24</accession>
<evidence type="ECO:0000256" key="3">
    <source>
        <dbReference type="ARBA" id="ARBA00022645"/>
    </source>
</evidence>
<evidence type="ECO:0000256" key="4">
    <source>
        <dbReference type="ARBA" id="ARBA00022670"/>
    </source>
</evidence>
<evidence type="ECO:0000256" key="12">
    <source>
        <dbReference type="ARBA" id="ARBA00023316"/>
    </source>
</evidence>
<evidence type="ECO:0000259" key="15">
    <source>
        <dbReference type="Pfam" id="PF00905"/>
    </source>
</evidence>
<dbReference type="InterPro" id="IPR036950">
    <property type="entry name" value="PBP_transglycosylase"/>
</dbReference>
<keyword evidence="5 17" id="KW-0328">Glycosyltransferase</keyword>
<dbReference type="Pfam" id="PF00905">
    <property type="entry name" value="Transpeptidase"/>
    <property type="match status" value="1"/>
</dbReference>
<dbReference type="InterPro" id="IPR001264">
    <property type="entry name" value="Glyco_trans_51"/>
</dbReference>
<evidence type="ECO:0000256" key="8">
    <source>
        <dbReference type="ARBA" id="ARBA00022960"/>
    </source>
</evidence>
<comment type="catalytic activity">
    <reaction evidence="13">
        <text>Preferential cleavage: (Ac)2-L-Lys-D-Ala-|-D-Ala. Also transpeptidation of peptidyl-alanyl moieties that are N-acyl substituents of D-alanine.</text>
        <dbReference type="EC" id="3.4.16.4"/>
    </reaction>
</comment>
<dbReference type="PANTHER" id="PTHR32282">
    <property type="entry name" value="BINDING PROTEIN TRANSPEPTIDASE, PUTATIVE-RELATED"/>
    <property type="match status" value="1"/>
</dbReference>
<dbReference type="SUPFAM" id="SSF56601">
    <property type="entry name" value="beta-lactamase/transpeptidase-like"/>
    <property type="match status" value="1"/>
</dbReference>
<keyword evidence="6 17" id="KW-0808">Transferase</keyword>
<keyword evidence="7" id="KW-0378">Hydrolase</keyword>
<protein>
    <submittedName>
        <fullName evidence="17">Transglycosylase domain-containing protein</fullName>
        <ecNumber evidence="17">2.4.-.-</ecNumber>
    </submittedName>
</protein>
<evidence type="ECO:0000313" key="17">
    <source>
        <dbReference type="EMBL" id="MFD1927564.1"/>
    </source>
</evidence>
<dbReference type="Gene3D" id="1.10.3810.10">
    <property type="entry name" value="Biosynthetic peptidoglycan transglycosylase-like"/>
    <property type="match status" value="1"/>
</dbReference>
<dbReference type="PANTHER" id="PTHR32282:SF11">
    <property type="entry name" value="PENICILLIN-BINDING PROTEIN 1B"/>
    <property type="match status" value="1"/>
</dbReference>
<dbReference type="RefSeq" id="WP_381536220.1">
    <property type="nucleotide sequence ID" value="NZ_JBHUGI010000010.1"/>
</dbReference>
<keyword evidence="8" id="KW-0133">Cell shape</keyword>
<gene>
    <name evidence="17" type="ORF">ACFSFY_05725</name>
</gene>
<evidence type="ECO:0000256" key="2">
    <source>
        <dbReference type="ARBA" id="ARBA00022475"/>
    </source>
</evidence>
<feature type="domain" description="Penicillin-binding protein transpeptidase" evidence="15">
    <location>
        <begin position="347"/>
        <end position="612"/>
    </location>
</feature>
<keyword evidence="18" id="KW-1185">Reference proteome</keyword>
<comment type="subcellular location">
    <subcellularLocation>
        <location evidence="1">Cell membrane</location>
    </subcellularLocation>
</comment>
<dbReference type="InterPro" id="IPR050396">
    <property type="entry name" value="Glycosyltr_51/Transpeptidase"/>
</dbReference>
<evidence type="ECO:0000256" key="11">
    <source>
        <dbReference type="ARBA" id="ARBA00023268"/>
    </source>
</evidence>
<keyword evidence="3" id="KW-0121">Carboxypeptidase</keyword>
<dbReference type="Pfam" id="PF00912">
    <property type="entry name" value="Transgly"/>
    <property type="match status" value="1"/>
</dbReference>